<gene>
    <name evidence="2" type="ORF">GBAR_LOCUS18161</name>
</gene>
<dbReference type="InterPro" id="IPR011009">
    <property type="entry name" value="Kinase-like_dom_sf"/>
</dbReference>
<dbReference type="EMBL" id="CASHTH010002584">
    <property type="protein sequence ID" value="CAI8032071.1"/>
    <property type="molecule type" value="Genomic_DNA"/>
</dbReference>
<evidence type="ECO:0000313" key="2">
    <source>
        <dbReference type="EMBL" id="CAI8032071.1"/>
    </source>
</evidence>
<comment type="caution">
    <text evidence="2">The sequence shown here is derived from an EMBL/GenBank/DDBJ whole genome shotgun (WGS) entry which is preliminary data.</text>
</comment>
<evidence type="ECO:0000313" key="3">
    <source>
        <dbReference type="Proteomes" id="UP001174909"/>
    </source>
</evidence>
<organism evidence="2 3">
    <name type="scientific">Geodia barretti</name>
    <name type="common">Barrett's horny sponge</name>
    <dbReference type="NCBI Taxonomy" id="519541"/>
    <lineage>
        <taxon>Eukaryota</taxon>
        <taxon>Metazoa</taxon>
        <taxon>Porifera</taxon>
        <taxon>Demospongiae</taxon>
        <taxon>Heteroscleromorpha</taxon>
        <taxon>Tetractinellida</taxon>
        <taxon>Astrophorina</taxon>
        <taxon>Geodiidae</taxon>
        <taxon>Geodia</taxon>
    </lineage>
</organism>
<dbReference type="Proteomes" id="UP001174909">
    <property type="component" value="Unassembled WGS sequence"/>
</dbReference>
<proteinExistence type="predicted"/>
<feature type="region of interest" description="Disordered" evidence="1">
    <location>
        <begin position="382"/>
        <end position="413"/>
    </location>
</feature>
<name>A0AA35SNN1_GEOBA</name>
<dbReference type="AlphaFoldDB" id="A0AA35SNN1"/>
<evidence type="ECO:0000256" key="1">
    <source>
        <dbReference type="SAM" id="MobiDB-lite"/>
    </source>
</evidence>
<protein>
    <recommendedName>
        <fullName evidence="4">Protein kinase domain-containing protein</fullName>
    </recommendedName>
</protein>
<keyword evidence="3" id="KW-1185">Reference proteome</keyword>
<feature type="region of interest" description="Disordered" evidence="1">
    <location>
        <begin position="346"/>
        <end position="365"/>
    </location>
</feature>
<accession>A0AA35SNN1</accession>
<reference evidence="2" key="1">
    <citation type="submission" date="2023-03" db="EMBL/GenBank/DDBJ databases">
        <authorList>
            <person name="Steffen K."/>
            <person name="Cardenas P."/>
        </authorList>
    </citation>
    <scope>NUCLEOTIDE SEQUENCE</scope>
</reference>
<feature type="compositionally biased region" description="Acidic residues" evidence="1">
    <location>
        <begin position="389"/>
        <end position="399"/>
    </location>
</feature>
<dbReference type="SUPFAM" id="SSF56112">
    <property type="entry name" value="Protein kinase-like (PK-like)"/>
    <property type="match status" value="1"/>
</dbReference>
<evidence type="ECO:0008006" key="4">
    <source>
        <dbReference type="Google" id="ProtNLM"/>
    </source>
</evidence>
<sequence length="413" mass="45999">MVAIEEMVQRVTMLDPYSRPLLAPLGIVFPFPMFCSKLDSYMKRENELSAYFTQNRGAALPNQQFWSEWPSINSRITPNLKNLFDRIFVLHPSFRCTLRDIARHPWLLSREQLTPDEVTTQMKSRCPTGVHPNKEASPRVVTSKLLGGVDQASLRLSLTSNSKTKESDYLTDSELWVMSEQTVQLESLQLDIVCCDDIQELMMDVSYCRQLLQDILSSPHDETRRVAPIRDIRSPWVRKLLMIVGFLPDDSSSLILINDAVNLHLLQNALSVVTGVELAVSRSAIPMQQPMEEEEVMEFDSSSQTIGDTATFRRRSSSDSGSLTLKIEQPGKTGLAGFTGSGSLWPGLSSSVPTPTSPARMLAHQGDSQESCWSYYTAGSYSTQSSQEDCPDVGGEDSDMSGNGRLHHLPQSG</sequence>